<dbReference type="Proteomes" id="UP000828941">
    <property type="component" value="Chromosome 6"/>
</dbReference>
<protein>
    <submittedName>
        <fullName evidence="1">Uncharacterized protein</fullName>
    </submittedName>
</protein>
<organism evidence="1 2">
    <name type="scientific">Bauhinia variegata</name>
    <name type="common">Purple orchid tree</name>
    <name type="synonym">Phanera variegata</name>
    <dbReference type="NCBI Taxonomy" id="167791"/>
    <lineage>
        <taxon>Eukaryota</taxon>
        <taxon>Viridiplantae</taxon>
        <taxon>Streptophyta</taxon>
        <taxon>Embryophyta</taxon>
        <taxon>Tracheophyta</taxon>
        <taxon>Spermatophyta</taxon>
        <taxon>Magnoliopsida</taxon>
        <taxon>eudicotyledons</taxon>
        <taxon>Gunneridae</taxon>
        <taxon>Pentapetalae</taxon>
        <taxon>rosids</taxon>
        <taxon>fabids</taxon>
        <taxon>Fabales</taxon>
        <taxon>Fabaceae</taxon>
        <taxon>Cercidoideae</taxon>
        <taxon>Cercideae</taxon>
        <taxon>Bauhiniinae</taxon>
        <taxon>Bauhinia</taxon>
    </lineage>
</organism>
<comment type="caution">
    <text evidence="1">The sequence shown here is derived from an EMBL/GenBank/DDBJ whole genome shotgun (WGS) entry which is preliminary data.</text>
</comment>
<name>A0ACB9NLX8_BAUVA</name>
<evidence type="ECO:0000313" key="1">
    <source>
        <dbReference type="EMBL" id="KAI4337454.1"/>
    </source>
</evidence>
<dbReference type="EMBL" id="CM039431">
    <property type="protein sequence ID" value="KAI4337454.1"/>
    <property type="molecule type" value="Genomic_DNA"/>
</dbReference>
<proteinExistence type="predicted"/>
<keyword evidence="2" id="KW-1185">Reference proteome</keyword>
<reference evidence="1 2" key="1">
    <citation type="journal article" date="2022" name="DNA Res.">
        <title>Chromosomal-level genome assembly of the orchid tree Bauhinia variegata (Leguminosae; Cercidoideae) supports the allotetraploid origin hypothesis of Bauhinia.</title>
        <authorList>
            <person name="Zhong Y."/>
            <person name="Chen Y."/>
            <person name="Zheng D."/>
            <person name="Pang J."/>
            <person name="Liu Y."/>
            <person name="Luo S."/>
            <person name="Meng S."/>
            <person name="Qian L."/>
            <person name="Wei D."/>
            <person name="Dai S."/>
            <person name="Zhou R."/>
        </authorList>
    </citation>
    <scope>NUCLEOTIDE SEQUENCE [LARGE SCALE GENOMIC DNA]</scope>
    <source>
        <strain evidence="1">BV-YZ2020</strain>
    </source>
</reference>
<sequence length="119" mass="13622">MNVGIEMSTGDFFQAFRSSKPHLLPNDHPSCKSQQNEVKRVVEKLGLLYGSEEEKPSNFELPCEGGLEEDYVPVEEVLDGLEDMSKRSEALREAFKIFDKDRDGYIDAKELKWLGYECN</sequence>
<accession>A0ACB9NLX8</accession>
<evidence type="ECO:0000313" key="2">
    <source>
        <dbReference type="Proteomes" id="UP000828941"/>
    </source>
</evidence>
<gene>
    <name evidence="1" type="ORF">L6164_015869</name>
</gene>